<dbReference type="RefSeq" id="WP_323077646.1">
    <property type="nucleotide sequence ID" value="NZ_CBCSKM010000008.1"/>
</dbReference>
<comment type="caution">
    <text evidence="2">The sequence shown here is derived from an EMBL/GenBank/DDBJ whole genome shotgun (WGS) entry which is preliminary data.</text>
</comment>
<accession>A0ABU5PLY1</accession>
<dbReference type="SUPFAM" id="SSF47413">
    <property type="entry name" value="lambda repressor-like DNA-binding domains"/>
    <property type="match status" value="1"/>
</dbReference>
<dbReference type="InterPro" id="IPR010982">
    <property type="entry name" value="Lambda_DNA-bd_dom_sf"/>
</dbReference>
<dbReference type="InterPro" id="IPR001387">
    <property type="entry name" value="Cro/C1-type_HTH"/>
</dbReference>
<dbReference type="Pfam" id="PF13560">
    <property type="entry name" value="HTH_31"/>
    <property type="match status" value="1"/>
</dbReference>
<feature type="domain" description="HTH cro/C1-type" evidence="1">
    <location>
        <begin position="8"/>
        <end position="62"/>
    </location>
</feature>
<sequence>MGINRRDLHKIRKALGLTLDEMGALMNVSGPHLHYIEKGSRPLRSDQVGLLMRELDLTPEKLAFLISVYEAEEAAETTKDRARQKLVKLAQ</sequence>
<gene>
    <name evidence="2" type="ORF">U9M73_13230</name>
</gene>
<keyword evidence="3" id="KW-1185">Reference proteome</keyword>
<dbReference type="SMART" id="SM00530">
    <property type="entry name" value="HTH_XRE"/>
    <property type="match status" value="1"/>
</dbReference>
<proteinExistence type="predicted"/>
<dbReference type="Gene3D" id="1.10.260.40">
    <property type="entry name" value="lambda repressor-like DNA-binding domains"/>
    <property type="match status" value="1"/>
</dbReference>
<evidence type="ECO:0000313" key="3">
    <source>
        <dbReference type="Proteomes" id="UP001292216"/>
    </source>
</evidence>
<dbReference type="CDD" id="cd00093">
    <property type="entry name" value="HTH_XRE"/>
    <property type="match status" value="1"/>
</dbReference>
<organism evidence="2 3">
    <name type="scientific">Paenibacillus phoenicis</name>
    <dbReference type="NCBI Taxonomy" id="554117"/>
    <lineage>
        <taxon>Bacteria</taxon>
        <taxon>Bacillati</taxon>
        <taxon>Bacillota</taxon>
        <taxon>Bacilli</taxon>
        <taxon>Bacillales</taxon>
        <taxon>Paenibacillaceae</taxon>
        <taxon>Paenibacillus</taxon>
    </lineage>
</organism>
<dbReference type="EMBL" id="JAYERP010000001">
    <property type="protein sequence ID" value="MEA3570948.1"/>
    <property type="molecule type" value="Genomic_DNA"/>
</dbReference>
<name>A0ABU5PLY1_9BACL</name>
<evidence type="ECO:0000313" key="2">
    <source>
        <dbReference type="EMBL" id="MEA3570948.1"/>
    </source>
</evidence>
<reference evidence="2 3" key="1">
    <citation type="submission" date="2023-12" db="EMBL/GenBank/DDBJ databases">
        <title>Whole genome sequencing of Paenibacillus phoenicis isolated from the Phoenix Mars Lander spacecraft assembly facility.</title>
        <authorList>
            <person name="Garcia A."/>
            <person name="Venkateswaran K."/>
        </authorList>
    </citation>
    <scope>NUCLEOTIDE SEQUENCE [LARGE SCALE GENOMIC DNA]</scope>
    <source>
        <strain evidence="2 3">3PO2SA</strain>
    </source>
</reference>
<evidence type="ECO:0000259" key="1">
    <source>
        <dbReference type="PROSITE" id="PS50943"/>
    </source>
</evidence>
<dbReference type="Proteomes" id="UP001292216">
    <property type="component" value="Unassembled WGS sequence"/>
</dbReference>
<dbReference type="PROSITE" id="PS50943">
    <property type="entry name" value="HTH_CROC1"/>
    <property type="match status" value="1"/>
</dbReference>
<protein>
    <submittedName>
        <fullName evidence="2">Helix-turn-helix transcriptional regulator</fullName>
    </submittedName>
</protein>